<dbReference type="InterPro" id="IPR020864">
    <property type="entry name" value="MACPF"/>
</dbReference>
<dbReference type="Proteomes" id="UP001437256">
    <property type="component" value="Unassembled WGS sequence"/>
</dbReference>
<feature type="domain" description="MACPF" evidence="1">
    <location>
        <begin position="1"/>
        <end position="318"/>
    </location>
</feature>
<accession>A0ABR3A414</accession>
<name>A0ABR3A414_9AGAR</name>
<reference evidence="2 3" key="1">
    <citation type="submission" date="2024-05" db="EMBL/GenBank/DDBJ databases">
        <title>A draft genome resource for the thread blight pathogen Marasmius tenuissimus strain MS-2.</title>
        <authorList>
            <person name="Yulfo-Soto G.E."/>
            <person name="Baruah I.K."/>
            <person name="Amoako-Attah I."/>
            <person name="Bukari Y."/>
            <person name="Meinhardt L.W."/>
            <person name="Bailey B.A."/>
            <person name="Cohen S.P."/>
        </authorList>
    </citation>
    <scope>NUCLEOTIDE SEQUENCE [LARGE SCALE GENOMIC DNA]</scope>
    <source>
        <strain evidence="2 3">MS-2</strain>
    </source>
</reference>
<dbReference type="Pfam" id="PF01823">
    <property type="entry name" value="MACPF"/>
    <property type="match status" value="1"/>
</dbReference>
<comment type="caution">
    <text evidence="2">The sequence shown here is derived from an EMBL/GenBank/DDBJ whole genome shotgun (WGS) entry which is preliminary data.</text>
</comment>
<gene>
    <name evidence="2" type="ORF">AAF712_004720</name>
</gene>
<organism evidence="2 3">
    <name type="scientific">Marasmius tenuissimus</name>
    <dbReference type="NCBI Taxonomy" id="585030"/>
    <lineage>
        <taxon>Eukaryota</taxon>
        <taxon>Fungi</taxon>
        <taxon>Dikarya</taxon>
        <taxon>Basidiomycota</taxon>
        <taxon>Agaricomycotina</taxon>
        <taxon>Agaricomycetes</taxon>
        <taxon>Agaricomycetidae</taxon>
        <taxon>Agaricales</taxon>
        <taxon>Marasmiineae</taxon>
        <taxon>Marasmiaceae</taxon>
        <taxon>Marasmius</taxon>
    </lineage>
</organism>
<keyword evidence="3" id="KW-1185">Reference proteome</keyword>
<evidence type="ECO:0000313" key="2">
    <source>
        <dbReference type="EMBL" id="KAL0068333.1"/>
    </source>
</evidence>
<evidence type="ECO:0000259" key="1">
    <source>
        <dbReference type="PROSITE" id="PS51412"/>
    </source>
</evidence>
<sequence length="318" mass="35779">MTDFPASSWLGFGLDMATVPVPLTPKEAVHAIQQSKRVLLFDQSNGRPITIDGQTYSVPEAIAISQDIREGETFVTFPTGEDATLEFNSDSSLSPRLLPITGGSSMMRPLANFNKSDYQYTYYCLRQPRYLATLSNYDDLFNTEILLEAVQGLPSFSEQIDESVVAEYRKFFQTIGSHVITGVEYGSALYLSNWAARTHPDVNDAWAENVKARYNGIPSGGHFDENVEKTGQYKQFLDILNHKESVEGGDHKLAEVLIHGLEYQTFQEWKGNDGQNPVVVFFHLVELWTLMRMSDNIDLLKAALDLSAAYEWILKDPE</sequence>
<evidence type="ECO:0000313" key="3">
    <source>
        <dbReference type="Proteomes" id="UP001437256"/>
    </source>
</evidence>
<dbReference type="EMBL" id="JBBXMP010000019">
    <property type="protein sequence ID" value="KAL0068333.1"/>
    <property type="molecule type" value="Genomic_DNA"/>
</dbReference>
<proteinExistence type="predicted"/>
<protein>
    <recommendedName>
        <fullName evidence="1">MACPF domain-containing protein</fullName>
    </recommendedName>
</protein>
<dbReference type="PROSITE" id="PS51412">
    <property type="entry name" value="MACPF_2"/>
    <property type="match status" value="1"/>
</dbReference>